<dbReference type="Proteomes" id="UP000287853">
    <property type="component" value="Unassembled WGS sequence"/>
</dbReference>
<evidence type="ECO:0000313" key="2">
    <source>
        <dbReference type="Proteomes" id="UP000287853"/>
    </source>
</evidence>
<accession>A0A3S3UDE9</accession>
<keyword evidence="2" id="KW-1185">Reference proteome</keyword>
<dbReference type="SUPFAM" id="SSF89372">
    <property type="entry name" value="Fucose-specific lectin"/>
    <property type="match status" value="2"/>
</dbReference>
<proteinExistence type="predicted"/>
<name>A0A3S3UDE9_9BACT</name>
<sequence length="531" mass="57807">MRKGGAEVSGSAAGAKIFTLPGLTSYLAELYSNDTQQIFSLHIPRGDNMSFRFLATHSILPPAILLTLCLAVPAGSVYAEISKPDSSTKPIKKQPAERSWQPAQLISVQNANAEYPQVAVDAAGNALVVWVQGVGTNYNIRANRYDNATGTWGTAQLIKTNDEGEAFEPQIAIDKSGNALAVWKQNMDDSARNSIWANHYDANSGWGWGTAQRIETEVDDARSPEIAFDDAGNALVVWMQHDGTDYNIWANRYVPGSGWEGSRPIETHMGYAGGDPQIAFDRSGNALAVWVQQDSDSQDNGNPLDNNNPWNIAANRYDANSGWGTAQLVSIKDAGDAGSPQIAIDKSGNALVVWQQDDGTPLNYSIWANRYVPGSGWEGARFIETNDKDRAGVPQIAFDGADNALAVWTMDDSPITYRNVWANRYDATTGWGTAQHIKPDDANLTDSPQIAFDGEGNALAVWKQDGSPYGSIWVNRYDANSGWGTAQPIKTENKGPVSRPQVAFDGSGNALVVWQQRDDGRRFNIRGAWYK</sequence>
<dbReference type="EMBL" id="MTKO01000031">
    <property type="protein sequence ID" value="RWX47606.1"/>
    <property type="molecule type" value="Genomic_DNA"/>
</dbReference>
<evidence type="ECO:0000313" key="1">
    <source>
        <dbReference type="EMBL" id="RWX47606.1"/>
    </source>
</evidence>
<reference evidence="1 2" key="1">
    <citation type="submission" date="2017-01" db="EMBL/GenBank/DDBJ databases">
        <title>The cable genome- insights into the physiology and evolution of filamentous bacteria capable of sulfide oxidation via long distance electron transfer.</title>
        <authorList>
            <person name="Schreiber L."/>
            <person name="Bjerg J.T."/>
            <person name="Boggild A."/>
            <person name="Van De Vossenberg J."/>
            <person name="Meysman F."/>
            <person name="Nielsen L.P."/>
            <person name="Schramm A."/>
            <person name="Kjeldsen K.U."/>
        </authorList>
    </citation>
    <scope>NUCLEOTIDE SEQUENCE [LARGE SCALE GENOMIC DNA]</scope>
    <source>
        <strain evidence="1">MCF</strain>
    </source>
</reference>
<dbReference type="AlphaFoldDB" id="A0A3S3UDE9"/>
<gene>
    <name evidence="1" type="ORF">H206_06265</name>
</gene>
<protein>
    <submittedName>
        <fullName evidence="1">Beta-propeller repeat protein</fullName>
    </submittedName>
</protein>
<organism evidence="1 2">
    <name type="scientific">Candidatus Electrothrix aarhusensis</name>
    <dbReference type="NCBI Taxonomy" id="1859131"/>
    <lineage>
        <taxon>Bacteria</taxon>
        <taxon>Pseudomonadati</taxon>
        <taxon>Thermodesulfobacteriota</taxon>
        <taxon>Desulfobulbia</taxon>
        <taxon>Desulfobulbales</taxon>
        <taxon>Desulfobulbaceae</taxon>
        <taxon>Candidatus Electrothrix</taxon>
    </lineage>
</organism>
<comment type="caution">
    <text evidence="1">The sequence shown here is derived from an EMBL/GenBank/DDBJ whole genome shotgun (WGS) entry which is preliminary data.</text>
</comment>